<feature type="compositionally biased region" description="Basic residues" evidence="1">
    <location>
        <begin position="73"/>
        <end position="86"/>
    </location>
</feature>
<evidence type="ECO:0000256" key="1">
    <source>
        <dbReference type="SAM" id="MobiDB-lite"/>
    </source>
</evidence>
<feature type="non-terminal residue" evidence="2">
    <location>
        <position position="316"/>
    </location>
</feature>
<dbReference type="EMBL" id="PKSG01000822">
    <property type="protein sequence ID" value="POR32710.1"/>
    <property type="molecule type" value="Genomic_DNA"/>
</dbReference>
<dbReference type="Proteomes" id="UP000237481">
    <property type="component" value="Unassembled WGS sequence"/>
</dbReference>
<feature type="region of interest" description="Disordered" evidence="1">
    <location>
        <begin position="195"/>
        <end position="276"/>
    </location>
</feature>
<reference evidence="2 3" key="1">
    <citation type="submission" date="2018-01" db="EMBL/GenBank/DDBJ databases">
        <title>Harnessing the power of phylogenomics to disentangle the directionality and signatures of interkingdom host jumping in the parasitic fungal genus Tolypocladium.</title>
        <authorList>
            <person name="Quandt C.A."/>
            <person name="Patterson W."/>
            <person name="Spatafora J.W."/>
        </authorList>
    </citation>
    <scope>NUCLEOTIDE SEQUENCE [LARGE SCALE GENOMIC DNA]</scope>
    <source>
        <strain evidence="2 3">NRBC 100945</strain>
    </source>
</reference>
<feature type="compositionally biased region" description="Basic and acidic residues" evidence="1">
    <location>
        <begin position="20"/>
        <end position="46"/>
    </location>
</feature>
<feature type="compositionally biased region" description="Basic and acidic residues" evidence="1">
    <location>
        <begin position="1"/>
        <end position="13"/>
    </location>
</feature>
<sequence length="316" mass="35000">MESLAVHEPERGRARVYTNIHERDRIDAYPKRDPGPARSASPEKHVLPGVPSDPMGVGYHSRAGTSGDASRCTRQRRRSQPPRKRVRTEAGASQCPALVLGGFDEKERVSYSQEWCAPIPPERRRRPHRSCTMNSIIEYVANTYLWSFIESSGTSGCRPPRNPECIRHCKTASLSHLHDTHNASLCVTQVRVSSTGSRPIPYSTRTPGGDPTGGGDDERVPLLRDAARDHAPDADECQNTMPTETAVATERREDDRTSGIGPARNQDDERAWSDGSDAVRSIQSVRAAVALSVARWRHARLEGAGERSEVNKDERH</sequence>
<evidence type="ECO:0000313" key="2">
    <source>
        <dbReference type="EMBL" id="POR32710.1"/>
    </source>
</evidence>
<name>A0A2S4KRB2_9HYPO</name>
<feature type="compositionally biased region" description="Basic and acidic residues" evidence="1">
    <location>
        <begin position="216"/>
        <end position="233"/>
    </location>
</feature>
<gene>
    <name evidence="2" type="ORF">TPAR_07126</name>
</gene>
<proteinExistence type="predicted"/>
<evidence type="ECO:0000313" key="3">
    <source>
        <dbReference type="Proteomes" id="UP000237481"/>
    </source>
</evidence>
<comment type="caution">
    <text evidence="2">The sequence shown here is derived from an EMBL/GenBank/DDBJ whole genome shotgun (WGS) entry which is preliminary data.</text>
</comment>
<feature type="region of interest" description="Disordered" evidence="1">
    <location>
        <begin position="1"/>
        <end position="91"/>
    </location>
</feature>
<protein>
    <submittedName>
        <fullName evidence="2">Uncharacterized protein</fullName>
    </submittedName>
</protein>
<organism evidence="2 3">
    <name type="scientific">Tolypocladium paradoxum</name>
    <dbReference type="NCBI Taxonomy" id="94208"/>
    <lineage>
        <taxon>Eukaryota</taxon>
        <taxon>Fungi</taxon>
        <taxon>Dikarya</taxon>
        <taxon>Ascomycota</taxon>
        <taxon>Pezizomycotina</taxon>
        <taxon>Sordariomycetes</taxon>
        <taxon>Hypocreomycetidae</taxon>
        <taxon>Hypocreales</taxon>
        <taxon>Ophiocordycipitaceae</taxon>
        <taxon>Tolypocladium</taxon>
    </lineage>
</organism>
<keyword evidence="3" id="KW-1185">Reference proteome</keyword>
<dbReference type="AlphaFoldDB" id="A0A2S4KRB2"/>
<accession>A0A2S4KRB2</accession>